<feature type="region of interest" description="Disordered" evidence="5">
    <location>
        <begin position="378"/>
        <end position="429"/>
    </location>
</feature>
<sequence>MEHLYIIIGLVVVLVPISIGIFKLIFKNSIVFTISAIALIFIGLTAIAGYSISIIDMINLSWIIPLFVAALWVGLSYFKRIIGNSLKIIAESQEAISKGNLETEIPKELLERKDEFGYIARSTNDTVIKLKEVIENIVFSSNSILSASHQLSKSSEELSQGANEQASNAEQVGSLVEEMSANIQQNTENAKHAEKISLTVAKEVKNLSAVSDESLDAIKKIAEKINIINDIAFQTNILALNAAVEAARAGESGRGFAVVAAEVRKLAERSKAAADEIILLSEKSVNVTEEASKQMQILQPEIEKTIQLVNEIAAANIEQSAGMEQINNATQQLNQVIQQNAASSEELASSAEELTGQAEQLKEVASYFLFNKDFASVSTKAQNNSKTGKKSSEEDYSLKPAPKAKQNNTSKLGYDIKLSKTNDSDYESF</sequence>
<evidence type="ECO:0000256" key="3">
    <source>
        <dbReference type="PROSITE-ProRule" id="PRU00284"/>
    </source>
</evidence>
<keyword evidence="4" id="KW-0175">Coiled coil</keyword>
<evidence type="ECO:0000259" key="8">
    <source>
        <dbReference type="PROSITE" id="PS50885"/>
    </source>
</evidence>
<evidence type="ECO:0000313" key="9">
    <source>
        <dbReference type="EMBL" id="QKG79645.1"/>
    </source>
</evidence>
<keyword evidence="3" id="KW-0807">Transducer</keyword>
<evidence type="ECO:0000259" key="7">
    <source>
        <dbReference type="PROSITE" id="PS50111"/>
    </source>
</evidence>
<dbReference type="InterPro" id="IPR051310">
    <property type="entry name" value="MCP_chemotaxis"/>
</dbReference>
<name>A0A7D4CQS0_9BACT</name>
<evidence type="ECO:0000256" key="1">
    <source>
        <dbReference type="ARBA" id="ARBA00022500"/>
    </source>
</evidence>
<dbReference type="InterPro" id="IPR003660">
    <property type="entry name" value="HAMP_dom"/>
</dbReference>
<protein>
    <submittedName>
        <fullName evidence="9">Methyl-accepting chemotaxis protein</fullName>
    </submittedName>
</protein>
<dbReference type="SMART" id="SM00283">
    <property type="entry name" value="MA"/>
    <property type="match status" value="1"/>
</dbReference>
<feature type="domain" description="HAMP" evidence="8">
    <location>
        <begin position="80"/>
        <end position="135"/>
    </location>
</feature>
<dbReference type="RefSeq" id="WP_173073599.1">
    <property type="nucleotide sequence ID" value="NZ_CP041345.1"/>
</dbReference>
<dbReference type="Gene3D" id="1.10.287.950">
    <property type="entry name" value="Methyl-accepting chemotaxis protein"/>
    <property type="match status" value="1"/>
</dbReference>
<feature type="domain" description="Methyl-accepting transducer" evidence="7">
    <location>
        <begin position="140"/>
        <end position="355"/>
    </location>
</feature>
<keyword evidence="6" id="KW-0812">Transmembrane</keyword>
<keyword evidence="6" id="KW-1133">Transmembrane helix</keyword>
<dbReference type="KEGG" id="ttz:FHG85_05010"/>
<feature type="transmembrane region" description="Helical" evidence="6">
    <location>
        <begin position="58"/>
        <end position="78"/>
    </location>
</feature>
<dbReference type="PROSITE" id="PS50885">
    <property type="entry name" value="HAMP"/>
    <property type="match status" value="1"/>
</dbReference>
<evidence type="ECO:0000256" key="4">
    <source>
        <dbReference type="SAM" id="Coils"/>
    </source>
</evidence>
<evidence type="ECO:0000313" key="10">
    <source>
        <dbReference type="Proteomes" id="UP000500961"/>
    </source>
</evidence>
<evidence type="ECO:0000256" key="5">
    <source>
        <dbReference type="SAM" id="MobiDB-lite"/>
    </source>
</evidence>
<dbReference type="GO" id="GO:0005886">
    <property type="term" value="C:plasma membrane"/>
    <property type="evidence" value="ECO:0007669"/>
    <property type="project" value="TreeGrafter"/>
</dbReference>
<reference evidence="9 10" key="1">
    <citation type="submission" date="2019-07" db="EMBL/GenBank/DDBJ databases">
        <title>Thalassofilum flectens gen. nov., sp. nov., a novel moderate thermophilic anaerobe from a shallow sea hot spring in Kunashir Island (Russia), representing a new family in the order Bacteroidales, and proposal of Thalassofilacea fam. nov.</title>
        <authorList>
            <person name="Kochetkova T.V."/>
            <person name="Podosokorskaya O.A."/>
            <person name="Novikov A."/>
            <person name="Elcheninov A.G."/>
            <person name="Toshchakov S.V."/>
            <person name="Kublanov I.V."/>
        </authorList>
    </citation>
    <scope>NUCLEOTIDE SEQUENCE [LARGE SCALE GENOMIC DNA]</scope>
    <source>
        <strain evidence="9 10">38-H</strain>
    </source>
</reference>
<dbReference type="GO" id="GO:0006935">
    <property type="term" value="P:chemotaxis"/>
    <property type="evidence" value="ECO:0007669"/>
    <property type="project" value="UniProtKB-KW"/>
</dbReference>
<comment type="similarity">
    <text evidence="2">Belongs to the methyl-accepting chemotaxis (MCP) protein family.</text>
</comment>
<dbReference type="SUPFAM" id="SSF58104">
    <property type="entry name" value="Methyl-accepting chemotaxis protein (MCP) signaling domain"/>
    <property type="match status" value="1"/>
</dbReference>
<feature type="transmembrane region" description="Helical" evidence="6">
    <location>
        <begin position="6"/>
        <end position="26"/>
    </location>
</feature>
<dbReference type="InterPro" id="IPR004089">
    <property type="entry name" value="MCPsignal_dom"/>
</dbReference>
<keyword evidence="6" id="KW-0472">Membrane</keyword>
<accession>A0A7D4CQS0</accession>
<dbReference type="PANTHER" id="PTHR43531:SF11">
    <property type="entry name" value="METHYL-ACCEPTING CHEMOTAXIS PROTEIN 3"/>
    <property type="match status" value="1"/>
</dbReference>
<dbReference type="GO" id="GO:0004888">
    <property type="term" value="F:transmembrane signaling receptor activity"/>
    <property type="evidence" value="ECO:0007669"/>
    <property type="project" value="InterPro"/>
</dbReference>
<evidence type="ECO:0000256" key="2">
    <source>
        <dbReference type="ARBA" id="ARBA00029447"/>
    </source>
</evidence>
<dbReference type="EMBL" id="CP041345">
    <property type="protein sequence ID" value="QKG79645.1"/>
    <property type="molecule type" value="Genomic_DNA"/>
</dbReference>
<feature type="coiled-coil region" evidence="4">
    <location>
        <begin position="326"/>
        <end position="364"/>
    </location>
</feature>
<dbReference type="CDD" id="cd06225">
    <property type="entry name" value="HAMP"/>
    <property type="match status" value="1"/>
</dbReference>
<dbReference type="AlphaFoldDB" id="A0A7D4CQS0"/>
<dbReference type="PRINTS" id="PR00260">
    <property type="entry name" value="CHEMTRNSDUCR"/>
</dbReference>
<keyword evidence="10" id="KW-1185">Reference proteome</keyword>
<feature type="transmembrane region" description="Helical" evidence="6">
    <location>
        <begin position="31"/>
        <end position="52"/>
    </location>
</feature>
<keyword evidence="1" id="KW-0145">Chemotaxis</keyword>
<organism evidence="9 10">
    <name type="scientific">Tenuifilum thalassicum</name>
    <dbReference type="NCBI Taxonomy" id="2590900"/>
    <lineage>
        <taxon>Bacteria</taxon>
        <taxon>Pseudomonadati</taxon>
        <taxon>Bacteroidota</taxon>
        <taxon>Bacteroidia</taxon>
        <taxon>Bacteroidales</taxon>
        <taxon>Tenuifilaceae</taxon>
        <taxon>Tenuifilum</taxon>
    </lineage>
</organism>
<proteinExistence type="inferred from homology"/>
<evidence type="ECO:0000256" key="6">
    <source>
        <dbReference type="SAM" id="Phobius"/>
    </source>
</evidence>
<dbReference type="Pfam" id="PF00015">
    <property type="entry name" value="MCPsignal"/>
    <property type="match status" value="1"/>
</dbReference>
<dbReference type="Proteomes" id="UP000500961">
    <property type="component" value="Chromosome"/>
</dbReference>
<gene>
    <name evidence="9" type="ORF">FHG85_05010</name>
</gene>
<dbReference type="PANTHER" id="PTHR43531">
    <property type="entry name" value="PROTEIN ICFG"/>
    <property type="match status" value="1"/>
</dbReference>
<dbReference type="GO" id="GO:0007165">
    <property type="term" value="P:signal transduction"/>
    <property type="evidence" value="ECO:0007669"/>
    <property type="project" value="UniProtKB-KW"/>
</dbReference>
<dbReference type="InterPro" id="IPR004090">
    <property type="entry name" value="Chemotax_Me-accpt_rcpt"/>
</dbReference>
<dbReference type="PROSITE" id="PS50111">
    <property type="entry name" value="CHEMOTAXIS_TRANSDUC_2"/>
    <property type="match status" value="1"/>
</dbReference>